<proteinExistence type="predicted"/>
<accession>A0ABM9E394</accession>
<dbReference type="SUPFAM" id="SSF48613">
    <property type="entry name" value="Heme oxygenase-like"/>
    <property type="match status" value="1"/>
</dbReference>
<organism evidence="1 2">
    <name type="scientific">Mesorhizobium escarrei</name>
    <dbReference type="NCBI Taxonomy" id="666018"/>
    <lineage>
        <taxon>Bacteria</taxon>
        <taxon>Pseudomonadati</taxon>
        <taxon>Pseudomonadota</taxon>
        <taxon>Alphaproteobacteria</taxon>
        <taxon>Hyphomicrobiales</taxon>
        <taxon>Phyllobacteriaceae</taxon>
        <taxon>Mesorhizobium</taxon>
    </lineage>
</organism>
<dbReference type="EMBL" id="CAKXZT010000134">
    <property type="protein sequence ID" value="CAH2403565.1"/>
    <property type="molecule type" value="Genomic_DNA"/>
</dbReference>
<dbReference type="RefSeq" id="WP_254019647.1">
    <property type="nucleotide sequence ID" value="NZ_CAKXZT010000134.1"/>
</dbReference>
<reference evidence="1 2" key="1">
    <citation type="submission" date="2022-03" db="EMBL/GenBank/DDBJ databases">
        <authorList>
            <person name="Brunel B."/>
        </authorList>
    </citation>
    <scope>NUCLEOTIDE SEQUENCE [LARGE SCALE GENOMIC DNA]</scope>
    <source>
        <strain evidence="1">STM5069sample</strain>
    </source>
</reference>
<sequence>MSIANSESVRTKVALCIGPLEAAFEKLWSHDPLEQVVPPYLVLLHQLMRASVPLMGRGAEVCEKLAATDPLARRLGAYYLGHIEDERDHDAWALEDLASAGYDVDCALSIVPSPQLANLVGSQYYWLNHHHPIMLMGYITVLEAFPPSKQRVDEIRDRSGVPEAAFRTLRIHGELDPTHSAEIDDTLNELPLGKTHLEMIGVSVLHTCEWLSRSVQSLRPVEFLARRVR</sequence>
<evidence type="ECO:0000313" key="2">
    <source>
        <dbReference type="Proteomes" id="UP001153050"/>
    </source>
</evidence>
<dbReference type="Gene3D" id="1.20.910.10">
    <property type="entry name" value="Heme oxygenase-like"/>
    <property type="match status" value="1"/>
</dbReference>
<dbReference type="Pfam" id="PF14518">
    <property type="entry name" value="Haem_oxygenas_2"/>
    <property type="match status" value="1"/>
</dbReference>
<protein>
    <submittedName>
        <fullName evidence="1">Long-chain acyl-CoA synthetase</fullName>
    </submittedName>
</protein>
<dbReference type="InterPro" id="IPR016084">
    <property type="entry name" value="Haem_Oase-like_multi-hlx"/>
</dbReference>
<comment type="caution">
    <text evidence="1">The sequence shown here is derived from an EMBL/GenBank/DDBJ whole genome shotgun (WGS) entry which is preliminary data.</text>
</comment>
<gene>
    <name evidence="1" type="ORF">MES5069_390053</name>
</gene>
<keyword evidence="2" id="KW-1185">Reference proteome</keyword>
<evidence type="ECO:0000313" key="1">
    <source>
        <dbReference type="EMBL" id="CAH2403565.1"/>
    </source>
</evidence>
<name>A0ABM9E394_9HYPH</name>
<dbReference type="Proteomes" id="UP001153050">
    <property type="component" value="Unassembled WGS sequence"/>
</dbReference>